<sequence length="266" mass="30184">MIGSLIIPSEERRWTFQLFSSLKYTGLDETATCSEAFLKRSNAVLSNQHFKNEVEKAVTRRKQVVLAGHSSGGGHCHPGNNLVLGTLSTVEEKVDNASACTGVFYFVCRSDRARLCISAAKELEKQKLRNQAAIDENTRDIEEKIQKLEASKSNCELSKSCYYDVFKISKDEEDFHANLERLELAGIWDGIIEILKLYKLPDEFECQEARIDLGTRYRCVVEPLDIANYYRHLKKEDTGPYMLKGRPKRYGENGTVLGRSLDMAVE</sequence>
<organism evidence="2 3">
    <name type="scientific">Populus tomentosa</name>
    <name type="common">Chinese white poplar</name>
    <dbReference type="NCBI Taxonomy" id="118781"/>
    <lineage>
        <taxon>Eukaryota</taxon>
        <taxon>Viridiplantae</taxon>
        <taxon>Streptophyta</taxon>
        <taxon>Embryophyta</taxon>
        <taxon>Tracheophyta</taxon>
        <taxon>Spermatophyta</taxon>
        <taxon>Magnoliopsida</taxon>
        <taxon>eudicotyledons</taxon>
        <taxon>Gunneridae</taxon>
        <taxon>Pentapetalae</taxon>
        <taxon>rosids</taxon>
        <taxon>fabids</taxon>
        <taxon>Malpighiales</taxon>
        <taxon>Salicaceae</taxon>
        <taxon>Saliceae</taxon>
        <taxon>Populus</taxon>
    </lineage>
</organism>
<dbReference type="Pfam" id="PF18117">
    <property type="entry name" value="EDS1_EP"/>
    <property type="match status" value="1"/>
</dbReference>
<dbReference type="GO" id="GO:0006952">
    <property type="term" value="P:defense response"/>
    <property type="evidence" value="ECO:0007669"/>
    <property type="project" value="InterPro"/>
</dbReference>
<dbReference type="PANTHER" id="PTHR47090:SF2">
    <property type="entry name" value="PROTEIN EDS1-RELATED"/>
    <property type="match status" value="1"/>
</dbReference>
<dbReference type="AlphaFoldDB" id="A0A8X7YNE2"/>
<dbReference type="PANTHER" id="PTHR47090">
    <property type="entry name" value="PROTEIN EDS1-RELATED"/>
    <property type="match status" value="1"/>
</dbReference>
<evidence type="ECO:0000313" key="3">
    <source>
        <dbReference type="Proteomes" id="UP000886885"/>
    </source>
</evidence>
<reference evidence="2" key="1">
    <citation type="journal article" date="2020" name="bioRxiv">
        <title>Hybrid origin of Populus tomentosa Carr. identified through genome sequencing and phylogenomic analysis.</title>
        <authorList>
            <person name="An X."/>
            <person name="Gao K."/>
            <person name="Chen Z."/>
            <person name="Li J."/>
            <person name="Yang X."/>
            <person name="Yang X."/>
            <person name="Zhou J."/>
            <person name="Guo T."/>
            <person name="Zhao T."/>
            <person name="Huang S."/>
            <person name="Miao D."/>
            <person name="Khan W.U."/>
            <person name="Rao P."/>
            <person name="Ye M."/>
            <person name="Lei B."/>
            <person name="Liao W."/>
            <person name="Wang J."/>
            <person name="Ji L."/>
            <person name="Li Y."/>
            <person name="Guo B."/>
            <person name="Mustafa N.S."/>
            <person name="Li S."/>
            <person name="Yun Q."/>
            <person name="Keller S.R."/>
            <person name="Mao J."/>
            <person name="Zhang R."/>
            <person name="Strauss S.H."/>
        </authorList>
    </citation>
    <scope>NUCLEOTIDE SEQUENCE</scope>
    <source>
        <strain evidence="2">GM15</strain>
        <tissue evidence="2">Leaf</tissue>
    </source>
</reference>
<evidence type="ECO:0000313" key="2">
    <source>
        <dbReference type="EMBL" id="KAG6753045.1"/>
    </source>
</evidence>
<proteinExistence type="predicted"/>
<dbReference type="Proteomes" id="UP000886885">
    <property type="component" value="Chromosome 12D"/>
</dbReference>
<name>A0A8X7YNE2_POPTO</name>
<accession>A0A8X7YNE2</accession>
<evidence type="ECO:0000259" key="1">
    <source>
        <dbReference type="Pfam" id="PF18117"/>
    </source>
</evidence>
<dbReference type="OrthoDB" id="1702954at2759"/>
<comment type="caution">
    <text evidence="2">The sequence shown here is derived from an EMBL/GenBank/DDBJ whole genome shotgun (WGS) entry which is preliminary data.</text>
</comment>
<dbReference type="EMBL" id="JAAWWB010000024">
    <property type="protein sequence ID" value="KAG6753045.1"/>
    <property type="molecule type" value="Genomic_DNA"/>
</dbReference>
<keyword evidence="3" id="KW-1185">Reference proteome</keyword>
<feature type="domain" description="EDS1 EP" evidence="1">
    <location>
        <begin position="147"/>
        <end position="250"/>
    </location>
</feature>
<protein>
    <recommendedName>
        <fullName evidence="1">EDS1 EP domain-containing protein</fullName>
    </recommendedName>
</protein>
<gene>
    <name evidence="2" type="ORF">POTOM_043089</name>
</gene>
<dbReference type="InterPro" id="IPR041266">
    <property type="entry name" value="EDS1_EP"/>
</dbReference>
<dbReference type="InterPro" id="IPR044214">
    <property type="entry name" value="EDS1-like"/>
</dbReference>